<dbReference type="InterPro" id="IPR013249">
    <property type="entry name" value="RNA_pol_sigma70_r4_t2"/>
</dbReference>
<evidence type="ECO:0000259" key="6">
    <source>
        <dbReference type="Pfam" id="PF08281"/>
    </source>
</evidence>
<dbReference type="Gene3D" id="1.10.1740.10">
    <property type="match status" value="1"/>
</dbReference>
<dbReference type="InterPro" id="IPR013324">
    <property type="entry name" value="RNA_pol_sigma_r3/r4-like"/>
</dbReference>
<dbReference type="PANTHER" id="PTHR43133">
    <property type="entry name" value="RNA POLYMERASE ECF-TYPE SIGMA FACTO"/>
    <property type="match status" value="1"/>
</dbReference>
<reference evidence="7 8" key="1">
    <citation type="submission" date="2019-12" db="EMBL/GenBank/DDBJ databases">
        <title>Spirosoma sp. HMF4905 genome sequencing and assembly.</title>
        <authorList>
            <person name="Kang H."/>
            <person name="Cha I."/>
            <person name="Kim H."/>
            <person name="Joh K."/>
        </authorList>
    </citation>
    <scope>NUCLEOTIDE SEQUENCE [LARGE SCALE GENOMIC DNA]</scope>
    <source>
        <strain evidence="7 8">HMF4905</strain>
    </source>
</reference>
<comment type="similarity">
    <text evidence="1">Belongs to the sigma-70 factor family. ECF subfamily.</text>
</comment>
<dbReference type="InterPro" id="IPR014327">
    <property type="entry name" value="RNA_pol_sigma70_bacteroid"/>
</dbReference>
<dbReference type="InterPro" id="IPR007627">
    <property type="entry name" value="RNA_pol_sigma70_r2"/>
</dbReference>
<name>A0A7K1S419_9BACT</name>
<sequence length="216" mass="25172">MRPVEHFSVSETSFHKGSSLRHDELQSIVVDNEHLIRVAFTESTNKGFEALFRIYYQALFSHALRFVYTKEKAEDIVCEVFHDFWKSNSFNSIQITYRAYLYAAVRNRAYSYIRHELKEERSMTSPELSEQVPSAESPQLLIEYDELFQRIESVIHNLPPQCQRIFLLSRFEGKKNHEIATELGLALKTVEAHMARALSDLRKAVLAVGLLFWLVN</sequence>
<dbReference type="PANTHER" id="PTHR43133:SF46">
    <property type="entry name" value="RNA POLYMERASE SIGMA-70 FACTOR ECF SUBFAMILY"/>
    <property type="match status" value="1"/>
</dbReference>
<keyword evidence="8" id="KW-1185">Reference proteome</keyword>
<dbReference type="NCBIfam" id="TIGR02937">
    <property type="entry name" value="sigma70-ECF"/>
    <property type="match status" value="1"/>
</dbReference>
<feature type="domain" description="RNA polymerase sigma-70 region 2" evidence="5">
    <location>
        <begin position="51"/>
        <end position="115"/>
    </location>
</feature>
<keyword evidence="4" id="KW-0804">Transcription</keyword>
<dbReference type="SUPFAM" id="SSF88946">
    <property type="entry name" value="Sigma2 domain of RNA polymerase sigma factors"/>
    <property type="match status" value="1"/>
</dbReference>
<organism evidence="7 8">
    <name type="scientific">Spirosoma arboris</name>
    <dbReference type="NCBI Taxonomy" id="2682092"/>
    <lineage>
        <taxon>Bacteria</taxon>
        <taxon>Pseudomonadati</taxon>
        <taxon>Bacteroidota</taxon>
        <taxon>Cytophagia</taxon>
        <taxon>Cytophagales</taxon>
        <taxon>Cytophagaceae</taxon>
        <taxon>Spirosoma</taxon>
    </lineage>
</organism>
<dbReference type="Pfam" id="PF04542">
    <property type="entry name" value="Sigma70_r2"/>
    <property type="match status" value="1"/>
</dbReference>
<protein>
    <submittedName>
        <fullName evidence="7">RNA polymerase sigma-70 factor</fullName>
    </submittedName>
</protein>
<keyword evidence="2" id="KW-0805">Transcription regulation</keyword>
<feature type="domain" description="RNA polymerase sigma factor 70 region 4 type 2" evidence="6">
    <location>
        <begin position="149"/>
        <end position="201"/>
    </location>
</feature>
<dbReference type="Pfam" id="PF08281">
    <property type="entry name" value="Sigma70_r4_2"/>
    <property type="match status" value="1"/>
</dbReference>
<evidence type="ECO:0000313" key="8">
    <source>
        <dbReference type="Proteomes" id="UP000436006"/>
    </source>
</evidence>
<accession>A0A7K1S419</accession>
<evidence type="ECO:0000256" key="2">
    <source>
        <dbReference type="ARBA" id="ARBA00023015"/>
    </source>
</evidence>
<comment type="caution">
    <text evidence="7">The sequence shown here is derived from an EMBL/GenBank/DDBJ whole genome shotgun (WGS) entry which is preliminary data.</text>
</comment>
<dbReference type="Gene3D" id="1.10.10.10">
    <property type="entry name" value="Winged helix-like DNA-binding domain superfamily/Winged helix DNA-binding domain"/>
    <property type="match status" value="1"/>
</dbReference>
<dbReference type="GO" id="GO:0006352">
    <property type="term" value="P:DNA-templated transcription initiation"/>
    <property type="evidence" value="ECO:0007669"/>
    <property type="project" value="InterPro"/>
</dbReference>
<dbReference type="InterPro" id="IPR013325">
    <property type="entry name" value="RNA_pol_sigma_r2"/>
</dbReference>
<evidence type="ECO:0000313" key="7">
    <source>
        <dbReference type="EMBL" id="MVM28567.1"/>
    </source>
</evidence>
<evidence type="ECO:0000256" key="4">
    <source>
        <dbReference type="ARBA" id="ARBA00023163"/>
    </source>
</evidence>
<dbReference type="AlphaFoldDB" id="A0A7K1S419"/>
<dbReference type="InterPro" id="IPR039425">
    <property type="entry name" value="RNA_pol_sigma-70-like"/>
</dbReference>
<dbReference type="GO" id="GO:0016987">
    <property type="term" value="F:sigma factor activity"/>
    <property type="evidence" value="ECO:0007669"/>
    <property type="project" value="UniProtKB-KW"/>
</dbReference>
<dbReference type="NCBIfam" id="TIGR02985">
    <property type="entry name" value="Sig70_bacteroi1"/>
    <property type="match status" value="1"/>
</dbReference>
<dbReference type="Proteomes" id="UP000436006">
    <property type="component" value="Unassembled WGS sequence"/>
</dbReference>
<keyword evidence="3" id="KW-0731">Sigma factor</keyword>
<proteinExistence type="inferred from homology"/>
<dbReference type="SUPFAM" id="SSF88659">
    <property type="entry name" value="Sigma3 and sigma4 domains of RNA polymerase sigma factors"/>
    <property type="match status" value="1"/>
</dbReference>
<evidence type="ECO:0000256" key="3">
    <source>
        <dbReference type="ARBA" id="ARBA00023082"/>
    </source>
</evidence>
<evidence type="ECO:0000256" key="1">
    <source>
        <dbReference type="ARBA" id="ARBA00010641"/>
    </source>
</evidence>
<dbReference type="GO" id="GO:0003677">
    <property type="term" value="F:DNA binding"/>
    <property type="evidence" value="ECO:0007669"/>
    <property type="project" value="InterPro"/>
</dbReference>
<gene>
    <name evidence="7" type="ORF">GO755_00890</name>
</gene>
<dbReference type="EMBL" id="WPIN01000001">
    <property type="protein sequence ID" value="MVM28567.1"/>
    <property type="molecule type" value="Genomic_DNA"/>
</dbReference>
<evidence type="ECO:0000259" key="5">
    <source>
        <dbReference type="Pfam" id="PF04542"/>
    </source>
</evidence>
<dbReference type="InterPro" id="IPR014284">
    <property type="entry name" value="RNA_pol_sigma-70_dom"/>
</dbReference>
<dbReference type="RefSeq" id="WP_157582685.1">
    <property type="nucleotide sequence ID" value="NZ_WPIN01000001.1"/>
</dbReference>
<dbReference type="InterPro" id="IPR036388">
    <property type="entry name" value="WH-like_DNA-bd_sf"/>
</dbReference>